<dbReference type="Pfam" id="PF26079">
    <property type="entry name" value="Baseplate_J_C"/>
    <property type="match status" value="1"/>
</dbReference>
<evidence type="ECO:0000256" key="1">
    <source>
        <dbReference type="ARBA" id="ARBA00038087"/>
    </source>
</evidence>
<comment type="similarity">
    <text evidence="1">Belongs to the Mu gp47/PBSX XkdT family.</text>
</comment>
<evidence type="ECO:0000259" key="2">
    <source>
        <dbReference type="Pfam" id="PF04865"/>
    </source>
</evidence>
<dbReference type="PANTHER" id="PTHR37829:SF3">
    <property type="entry name" value="PROTEIN JAYE-RELATED"/>
    <property type="match status" value="1"/>
</dbReference>
<dbReference type="EMBL" id="CACRUA010000026">
    <property type="protein sequence ID" value="VYU41346.1"/>
    <property type="molecule type" value="Genomic_DNA"/>
</dbReference>
<proteinExistence type="inferred from homology"/>
<dbReference type="InterPro" id="IPR006949">
    <property type="entry name" value="Barrel_Baseplate_J-like"/>
</dbReference>
<name>A0A6N3EI27_CLOSY</name>
<feature type="domain" description="Baseplate J-like C-terminal" evidence="4">
    <location>
        <begin position="250"/>
        <end position="335"/>
    </location>
</feature>
<evidence type="ECO:0000259" key="4">
    <source>
        <dbReference type="Pfam" id="PF26079"/>
    </source>
</evidence>
<dbReference type="PANTHER" id="PTHR37829">
    <property type="entry name" value="PHAGE-LIKE ELEMENT PBSX PROTEIN XKDT"/>
    <property type="match status" value="1"/>
</dbReference>
<dbReference type="AlphaFoldDB" id="A0A6N3EI27"/>
<dbReference type="Pfam" id="PF04865">
    <property type="entry name" value="Baseplate_J"/>
    <property type="match status" value="1"/>
</dbReference>
<reference evidence="5" key="1">
    <citation type="submission" date="2019-11" db="EMBL/GenBank/DDBJ databases">
        <authorList>
            <person name="Feng L."/>
        </authorList>
    </citation>
    <scope>NUCLEOTIDE SEQUENCE</scope>
    <source>
        <strain evidence="5">CsymbiosumLFYP84</strain>
    </source>
</reference>
<dbReference type="Pfam" id="PF26078">
    <property type="entry name" value="Baseplate_J_M"/>
    <property type="match status" value="1"/>
</dbReference>
<feature type="domain" description="Baseplate J-like central" evidence="3">
    <location>
        <begin position="174"/>
        <end position="242"/>
    </location>
</feature>
<evidence type="ECO:0000313" key="5">
    <source>
        <dbReference type="EMBL" id="VYU41346.1"/>
    </source>
</evidence>
<dbReference type="InterPro" id="IPR052399">
    <property type="entry name" value="Phage_Baseplate_Assmbl_Protein"/>
</dbReference>
<organism evidence="5">
    <name type="scientific">Clostridium symbiosum</name>
    <name type="common">Bacteroides symbiosus</name>
    <dbReference type="NCBI Taxonomy" id="1512"/>
    <lineage>
        <taxon>Bacteria</taxon>
        <taxon>Bacillati</taxon>
        <taxon>Bacillota</taxon>
        <taxon>Clostridia</taxon>
        <taxon>Lachnospirales</taxon>
        <taxon>Lachnospiraceae</taxon>
        <taxon>Otoolea</taxon>
    </lineage>
</organism>
<accession>A0A6N3EI27</accession>
<protein>
    <submittedName>
        <fullName evidence="5">Baseplate J-like protein</fullName>
    </submittedName>
</protein>
<gene>
    <name evidence="5" type="ORF">CSLFYP84_02152</name>
</gene>
<dbReference type="InterPro" id="IPR058530">
    <property type="entry name" value="Baseplate_J-like_C"/>
</dbReference>
<feature type="domain" description="Baseplate protein J-like barrel" evidence="2">
    <location>
        <begin position="89"/>
        <end position="144"/>
    </location>
</feature>
<dbReference type="InterPro" id="IPR058531">
    <property type="entry name" value="Baseplate_J_M"/>
</dbReference>
<evidence type="ECO:0000259" key="3">
    <source>
        <dbReference type="Pfam" id="PF26078"/>
    </source>
</evidence>
<dbReference type="RefSeq" id="WP_279186747.1">
    <property type="nucleotide sequence ID" value="NZ_CACRUA010000026.1"/>
</dbReference>
<sequence>MRATYEEILQTMLDKVPGDVDKREGSIIYDALAPCAFFLAQQNFQLDNFVDLVFPDTAIGEYLDKAVAPFGVTRKPAIAAIRKMETSDAVAIGSRWGINNLVYVTTEELTAGTEYKVECESTGEVGNQYSGAMQPISNVTGVTAELAGIIEAGTDEEMDEALRARLYQKVRLPATSGNAYHYRLWALEVPGVGDAKVFPLDGGPGTVTVMVVDNDKAVDETIEDAVLAHLNAVKPIGASVTVGSPTVTAINVAAQVLLDGSRTIAAVLADYKQVLNDYLRGLVFSDYRVSFARVGSILLSVEGVQDYDGLMLNNTSGNVIIGEKAIPVLGIITLTEVSVLGAD</sequence>